<gene>
    <name evidence="2" type="ORF">Prubr_21030</name>
</gene>
<proteinExistence type="predicted"/>
<dbReference type="KEGG" id="pry:Prubr_21030"/>
<sequence>MVNNPASEAAAGPSIDWATIEERQGPISYDEKRRIEMVVLVDEAHRLVTQAAKAAVAAGRARRHRRSPRGGADAS</sequence>
<evidence type="ECO:0000313" key="3">
    <source>
        <dbReference type="Proteomes" id="UP000680866"/>
    </source>
</evidence>
<feature type="region of interest" description="Disordered" evidence="1">
    <location>
        <begin position="55"/>
        <end position="75"/>
    </location>
</feature>
<keyword evidence="3" id="KW-1185">Reference proteome</keyword>
<reference evidence="2" key="1">
    <citation type="submission" date="2020-08" db="EMBL/GenBank/DDBJ databases">
        <title>Whole genome shotgun sequence of Polymorphospora rubra NBRC 101157.</title>
        <authorList>
            <person name="Komaki H."/>
            <person name="Tamura T."/>
        </authorList>
    </citation>
    <scope>NUCLEOTIDE SEQUENCE</scope>
    <source>
        <strain evidence="2">NBRC 101157</strain>
    </source>
</reference>
<accession>A0A810MVN3</accession>
<protein>
    <submittedName>
        <fullName evidence="2">Uncharacterized protein</fullName>
    </submittedName>
</protein>
<dbReference type="RefSeq" id="WP_212824315.1">
    <property type="nucleotide sequence ID" value="NZ_AP023359.1"/>
</dbReference>
<dbReference type="AlphaFoldDB" id="A0A810MVN3"/>
<name>A0A810MVN3_9ACTN</name>
<dbReference type="Proteomes" id="UP000680866">
    <property type="component" value="Chromosome"/>
</dbReference>
<dbReference type="EMBL" id="AP023359">
    <property type="protein sequence ID" value="BCJ65082.1"/>
    <property type="molecule type" value="Genomic_DNA"/>
</dbReference>
<evidence type="ECO:0000256" key="1">
    <source>
        <dbReference type="SAM" id="MobiDB-lite"/>
    </source>
</evidence>
<organism evidence="2 3">
    <name type="scientific">Polymorphospora rubra</name>
    <dbReference type="NCBI Taxonomy" id="338584"/>
    <lineage>
        <taxon>Bacteria</taxon>
        <taxon>Bacillati</taxon>
        <taxon>Actinomycetota</taxon>
        <taxon>Actinomycetes</taxon>
        <taxon>Micromonosporales</taxon>
        <taxon>Micromonosporaceae</taxon>
        <taxon>Polymorphospora</taxon>
    </lineage>
</organism>
<evidence type="ECO:0000313" key="2">
    <source>
        <dbReference type="EMBL" id="BCJ65082.1"/>
    </source>
</evidence>